<proteinExistence type="predicted"/>
<dbReference type="STRING" id="272562.CA_C1370"/>
<dbReference type="HOGENOM" id="CLU_028397_0_0_9"/>
<dbReference type="PANTHER" id="PTHR37477">
    <property type="entry name" value="COBALT-PRECORRIN-5A HYDROLASE"/>
    <property type="match status" value="1"/>
</dbReference>
<dbReference type="Pfam" id="PF01890">
    <property type="entry name" value="CbiG_C"/>
    <property type="match status" value="1"/>
</dbReference>
<feature type="domain" description="Cobalamin biosynthesis central region" evidence="3">
    <location>
        <begin position="127"/>
        <end position="197"/>
    </location>
</feature>
<organism evidence="4 5">
    <name type="scientific">Clostridium acetobutylicum (strain ATCC 824 / DSM 792 / JCM 1419 / IAM 19013 / LMG 5710 / NBRC 13948 / NRRL B-527 / VKM B-1787 / 2291 / W)</name>
    <dbReference type="NCBI Taxonomy" id="272562"/>
    <lineage>
        <taxon>Bacteria</taxon>
        <taxon>Bacillati</taxon>
        <taxon>Bacillota</taxon>
        <taxon>Clostridia</taxon>
        <taxon>Eubacteriales</taxon>
        <taxon>Clostridiaceae</taxon>
        <taxon>Clostridium</taxon>
    </lineage>
</organism>
<reference evidence="4 5" key="1">
    <citation type="journal article" date="2001" name="J. Bacteriol.">
        <title>Genome sequence and comparative analysis of the solvent-producing bacterium Clostridium acetobutylicum.</title>
        <authorList>
            <person name="Nolling J."/>
            <person name="Breton G."/>
            <person name="Omelchenko M.V."/>
            <person name="Makarova K.S."/>
            <person name="Zeng Q."/>
            <person name="Gibson R."/>
            <person name="Lee H.M."/>
            <person name="Dubois J."/>
            <person name="Qiu D."/>
            <person name="Hitti J."/>
            <person name="Wolf Y.I."/>
            <person name="Tatusov R.L."/>
            <person name="Sabathe F."/>
            <person name="Doucette-Stamm L."/>
            <person name="Soucaille P."/>
            <person name="Daly M.J."/>
            <person name="Bennett G.N."/>
            <person name="Koonin E.V."/>
            <person name="Smith D.R."/>
        </authorList>
    </citation>
    <scope>NUCLEOTIDE SEQUENCE [LARGE SCALE GENOMIC DNA]</scope>
    <source>
        <strain evidence="5">ATCC 824 / DSM 792 / JCM 1419 / LMG 5710 / VKM B-1787</strain>
    </source>
</reference>
<dbReference type="Gene3D" id="3.30.420.180">
    <property type="entry name" value="CobE/GbiG C-terminal domain"/>
    <property type="match status" value="1"/>
</dbReference>
<dbReference type="SUPFAM" id="SSF159672">
    <property type="entry name" value="CbiG N-terminal domain-like"/>
    <property type="match status" value="1"/>
</dbReference>
<evidence type="ECO:0000259" key="1">
    <source>
        <dbReference type="Pfam" id="PF01890"/>
    </source>
</evidence>
<dbReference type="PATRIC" id="fig|272562.8.peg.1575"/>
<dbReference type="GeneID" id="44997875"/>
<keyword evidence="5" id="KW-1185">Reference proteome</keyword>
<dbReference type="GO" id="GO:0009236">
    <property type="term" value="P:cobalamin biosynthetic process"/>
    <property type="evidence" value="ECO:0007669"/>
    <property type="project" value="InterPro"/>
</dbReference>
<dbReference type="OrthoDB" id="9781023at2"/>
<dbReference type="EMBL" id="AE001437">
    <property type="protein sequence ID" value="AAK79338.1"/>
    <property type="molecule type" value="Genomic_DNA"/>
</dbReference>
<dbReference type="InterPro" id="IPR021744">
    <property type="entry name" value="CbiG_N"/>
</dbReference>
<feature type="domain" description="Cobalamin synthesis G N-terminal" evidence="2">
    <location>
        <begin position="42"/>
        <end position="121"/>
    </location>
</feature>
<evidence type="ECO:0000313" key="5">
    <source>
        <dbReference type="Proteomes" id="UP000000814"/>
    </source>
</evidence>
<dbReference type="RefSeq" id="WP_010964679.1">
    <property type="nucleotide sequence ID" value="NC_003030.1"/>
</dbReference>
<dbReference type="Proteomes" id="UP000000814">
    <property type="component" value="Chromosome"/>
</dbReference>
<dbReference type="AlphaFoldDB" id="Q97JB6"/>
<dbReference type="Pfam" id="PF11761">
    <property type="entry name" value="CbiG_mid"/>
    <property type="match status" value="1"/>
</dbReference>
<feature type="domain" description="CobE/GbiG C-terminal" evidence="1">
    <location>
        <begin position="204"/>
        <end position="319"/>
    </location>
</feature>
<gene>
    <name evidence="4" type="primary">cbiG</name>
    <name evidence="4" type="ordered locus">CA_C1370</name>
</gene>
<dbReference type="Pfam" id="PF11760">
    <property type="entry name" value="CbiG_N"/>
    <property type="match status" value="1"/>
</dbReference>
<evidence type="ECO:0000259" key="2">
    <source>
        <dbReference type="Pfam" id="PF11760"/>
    </source>
</evidence>
<protein>
    <submittedName>
        <fullName evidence="4">Cobalamin biosynthesis protein CbiG</fullName>
    </submittedName>
</protein>
<evidence type="ECO:0000313" key="4">
    <source>
        <dbReference type="EMBL" id="AAK79338.1"/>
    </source>
</evidence>
<dbReference type="InterPro" id="IPR036518">
    <property type="entry name" value="CobE/GbiG_C_sf"/>
</dbReference>
<dbReference type="KEGG" id="cac:CA_C1370"/>
<dbReference type="InterPro" id="IPR002750">
    <property type="entry name" value="CobE/GbiG_C"/>
</dbReference>
<dbReference type="PIR" id="G97068">
    <property type="entry name" value="G97068"/>
</dbReference>
<dbReference type="PANTHER" id="PTHR37477:SF1">
    <property type="entry name" value="COBALT-PRECORRIN-5A HYDROLASE"/>
    <property type="match status" value="1"/>
</dbReference>
<dbReference type="eggNOG" id="COG2073">
    <property type="taxonomic scope" value="Bacteria"/>
</dbReference>
<dbReference type="InterPro" id="IPR038029">
    <property type="entry name" value="GbiG_N_sf"/>
</dbReference>
<dbReference type="InterPro" id="IPR052553">
    <property type="entry name" value="CbiG_hydrolase"/>
</dbReference>
<evidence type="ECO:0000259" key="3">
    <source>
        <dbReference type="Pfam" id="PF11761"/>
    </source>
</evidence>
<dbReference type="Gene3D" id="3.40.50.11220">
    <property type="match status" value="1"/>
</dbReference>
<name>Q97JB6_CLOAB</name>
<accession>Q97JB6</accession>
<dbReference type="SUPFAM" id="SSF159664">
    <property type="entry name" value="CobE/GbiG C-terminal domain-like"/>
    <property type="match status" value="1"/>
</dbReference>
<dbReference type="NCBIfam" id="NF004466">
    <property type="entry name" value="PRK05788.1-4"/>
    <property type="match status" value="1"/>
</dbReference>
<dbReference type="InterPro" id="IPR021745">
    <property type="entry name" value="CbiG_mid"/>
</dbReference>
<sequence>MNTALISLNSYGDKIGKKLRQAMDLDIYSKREIENFKLSTLTEMLINRYEALIFVASTGIAVRAIAPFIKSKTEDPAIIVVDVLSKYTISLLSGHIGRANEMTLKISKILGSIPIITTATDNLNVEAPDAIAVKNGLIIDDLKKAKEISSLLIKGSKVSFIDEENLIKCPKGYTDSFDSEGKVYVTNKLMELKEKELRLIRKNVILGIGCRKNYSVEAMENIVMKKLRELGIDKRAVKTISSIDIKANEKAIIHLSEVLKADFKTFTKEEIKTVQEIYEGSDFVEKNVGVRSVCEPCVKLSNGQIVFSKMKINGMTLCIGYEKVKS</sequence>